<keyword evidence="12" id="KW-0067">ATP-binding</keyword>
<comment type="similarity">
    <text evidence="5 16">Belongs to the aspartokinase family.</text>
</comment>
<dbReference type="InterPro" id="IPR041740">
    <property type="entry name" value="AKii-LysC-BS"/>
</dbReference>
<name>A0ABZ1FGI2_9ACTN</name>
<evidence type="ECO:0000256" key="14">
    <source>
        <dbReference type="ARBA" id="ARBA00023154"/>
    </source>
</evidence>
<evidence type="ECO:0000256" key="12">
    <source>
        <dbReference type="ARBA" id="ARBA00022840"/>
    </source>
</evidence>
<keyword evidence="14" id="KW-0457">Lysine biosynthesis</keyword>
<dbReference type="InterPro" id="IPR001048">
    <property type="entry name" value="Asp/Glu/Uridylate_kinase"/>
</dbReference>
<feature type="domain" description="Aspartokinase ACT" evidence="19">
    <location>
        <begin position="359"/>
        <end position="417"/>
    </location>
</feature>
<dbReference type="Pfam" id="PF22468">
    <property type="entry name" value="ACT_9"/>
    <property type="match status" value="1"/>
</dbReference>
<evidence type="ECO:0000259" key="19">
    <source>
        <dbReference type="Pfam" id="PF22468"/>
    </source>
</evidence>
<evidence type="ECO:0000256" key="4">
    <source>
        <dbReference type="ARBA" id="ARBA00005139"/>
    </source>
</evidence>
<feature type="domain" description="Aspartate/glutamate/uridylate kinase" evidence="18">
    <location>
        <begin position="19"/>
        <end position="245"/>
    </location>
</feature>
<dbReference type="PANTHER" id="PTHR21499">
    <property type="entry name" value="ASPARTATE KINASE"/>
    <property type="match status" value="1"/>
</dbReference>
<reference evidence="20 21" key="1">
    <citation type="submission" date="2022-10" db="EMBL/GenBank/DDBJ databases">
        <title>The complete genomes of actinobacterial strains from the NBC collection.</title>
        <authorList>
            <person name="Joergensen T.S."/>
            <person name="Alvarez Arevalo M."/>
            <person name="Sterndorff E.B."/>
            <person name="Faurdal D."/>
            <person name="Vuksanovic O."/>
            <person name="Mourched A.-S."/>
            <person name="Charusanti P."/>
            <person name="Shaw S."/>
            <person name="Blin K."/>
            <person name="Weber T."/>
        </authorList>
    </citation>
    <scope>NUCLEOTIDE SEQUENCE [LARGE SCALE GENOMIC DNA]</scope>
    <source>
        <strain evidence="20 21">NBC 01774</strain>
    </source>
</reference>
<evidence type="ECO:0000313" key="21">
    <source>
        <dbReference type="Proteomes" id="UP001344251"/>
    </source>
</evidence>
<comment type="pathway">
    <text evidence="3 17">Amino-acid biosynthesis; L-methionine biosynthesis via de novo pathway; L-homoserine from L-aspartate: step 1/3.</text>
</comment>
<evidence type="ECO:0000256" key="16">
    <source>
        <dbReference type="RuleBase" id="RU003448"/>
    </source>
</evidence>
<gene>
    <name evidence="20" type="ORF">OG863_15605</name>
</gene>
<dbReference type="PROSITE" id="PS00324">
    <property type="entry name" value="ASPARTOKINASE"/>
    <property type="match status" value="1"/>
</dbReference>
<keyword evidence="8 17" id="KW-0028">Amino-acid biosynthesis</keyword>
<dbReference type="InterPro" id="IPR045865">
    <property type="entry name" value="ACT-like_dom_sf"/>
</dbReference>
<dbReference type="Gene3D" id="3.30.2130.10">
    <property type="entry name" value="VC0802-like"/>
    <property type="match status" value="1"/>
</dbReference>
<evidence type="ECO:0000256" key="2">
    <source>
        <dbReference type="ARBA" id="ARBA00004766"/>
    </source>
</evidence>
<organism evidence="20 21">
    <name type="scientific">Streptomyces decoyicus</name>
    <dbReference type="NCBI Taxonomy" id="249567"/>
    <lineage>
        <taxon>Bacteria</taxon>
        <taxon>Bacillati</taxon>
        <taxon>Actinomycetota</taxon>
        <taxon>Actinomycetes</taxon>
        <taxon>Kitasatosporales</taxon>
        <taxon>Streptomycetaceae</taxon>
        <taxon>Streptomyces</taxon>
    </lineage>
</organism>
<dbReference type="InterPro" id="IPR054352">
    <property type="entry name" value="ACT_Aspartokinase"/>
</dbReference>
<keyword evidence="9 16" id="KW-0808">Transferase</keyword>
<keyword evidence="13" id="KW-0220">Diaminopimelate biosynthesis</keyword>
<evidence type="ECO:0000256" key="15">
    <source>
        <dbReference type="ARBA" id="ARBA00047872"/>
    </source>
</evidence>
<dbReference type="InterPro" id="IPR005260">
    <property type="entry name" value="Asp_kin_monofn"/>
</dbReference>
<dbReference type="SUPFAM" id="SSF55021">
    <property type="entry name" value="ACT-like"/>
    <property type="match status" value="1"/>
</dbReference>
<evidence type="ECO:0000256" key="17">
    <source>
        <dbReference type="RuleBase" id="RU004249"/>
    </source>
</evidence>
<comment type="pathway">
    <text evidence="2 17">Amino-acid biosynthesis; L-lysine biosynthesis via DAP pathway; (S)-tetrahydrodipicolinate from L-aspartate: step 1/4.</text>
</comment>
<dbReference type="RefSeq" id="WP_326618767.1">
    <property type="nucleotide sequence ID" value="NZ_CP109106.1"/>
</dbReference>
<comment type="function">
    <text evidence="1">Catalyzes the phosphorylation of the beta-carboxyl group of aspartic acid with ATP to yield 4-phospho-L-aspartate, which is involved in the branched biosynthetic pathway leading to the biosynthesis of amino acids lysine, threonine, isoleucine and methionine.</text>
</comment>
<dbReference type="InterPro" id="IPR036393">
    <property type="entry name" value="AceGlu_kinase-like_sf"/>
</dbReference>
<evidence type="ECO:0000256" key="6">
    <source>
        <dbReference type="ARBA" id="ARBA00013059"/>
    </source>
</evidence>
<dbReference type="GO" id="GO:0004072">
    <property type="term" value="F:aspartate kinase activity"/>
    <property type="evidence" value="ECO:0007669"/>
    <property type="project" value="UniProtKB-EC"/>
</dbReference>
<dbReference type="EMBL" id="CP109106">
    <property type="protein sequence ID" value="WSB69266.1"/>
    <property type="molecule type" value="Genomic_DNA"/>
</dbReference>
<dbReference type="Proteomes" id="UP001344251">
    <property type="component" value="Chromosome"/>
</dbReference>
<dbReference type="CDD" id="cd04261">
    <property type="entry name" value="AAK_AKii-LysC-BS"/>
    <property type="match status" value="1"/>
</dbReference>
<accession>A0ABZ1FGI2</accession>
<dbReference type="Gene3D" id="3.40.1160.10">
    <property type="entry name" value="Acetylglutamate kinase-like"/>
    <property type="match status" value="1"/>
</dbReference>
<evidence type="ECO:0000256" key="10">
    <source>
        <dbReference type="ARBA" id="ARBA00022741"/>
    </source>
</evidence>
<evidence type="ECO:0000313" key="20">
    <source>
        <dbReference type="EMBL" id="WSB69266.1"/>
    </source>
</evidence>
<evidence type="ECO:0000256" key="3">
    <source>
        <dbReference type="ARBA" id="ARBA00004986"/>
    </source>
</evidence>
<evidence type="ECO:0000256" key="7">
    <source>
        <dbReference type="ARBA" id="ARBA00016273"/>
    </source>
</evidence>
<comment type="catalytic activity">
    <reaction evidence="15 16">
        <text>L-aspartate + ATP = 4-phospho-L-aspartate + ADP</text>
        <dbReference type="Rhea" id="RHEA:23776"/>
        <dbReference type="ChEBI" id="CHEBI:29991"/>
        <dbReference type="ChEBI" id="CHEBI:30616"/>
        <dbReference type="ChEBI" id="CHEBI:57535"/>
        <dbReference type="ChEBI" id="CHEBI:456216"/>
        <dbReference type="EC" id="2.7.2.4"/>
    </reaction>
</comment>
<dbReference type="NCBIfam" id="NF005154">
    <property type="entry name" value="PRK06635.1-2"/>
    <property type="match status" value="1"/>
</dbReference>
<evidence type="ECO:0000256" key="13">
    <source>
        <dbReference type="ARBA" id="ARBA00022915"/>
    </source>
</evidence>
<comment type="pathway">
    <text evidence="4 17">Amino-acid biosynthesis; L-threonine biosynthesis; L-threonine from L-aspartate: step 1/5.</text>
</comment>
<evidence type="ECO:0000256" key="5">
    <source>
        <dbReference type="ARBA" id="ARBA00010122"/>
    </source>
</evidence>
<evidence type="ECO:0000259" key="18">
    <source>
        <dbReference type="Pfam" id="PF00696"/>
    </source>
</evidence>
<dbReference type="Pfam" id="PF00696">
    <property type="entry name" value="AA_kinase"/>
    <property type="match status" value="1"/>
</dbReference>
<keyword evidence="11 16" id="KW-0418">Kinase</keyword>
<dbReference type="InterPro" id="IPR018042">
    <property type="entry name" value="Aspartate_kinase_CS"/>
</dbReference>
<keyword evidence="10" id="KW-0547">Nucleotide-binding</keyword>
<keyword evidence="21" id="KW-1185">Reference proteome</keyword>
<proteinExistence type="inferred from homology"/>
<dbReference type="EC" id="2.7.2.4" evidence="6 16"/>
<dbReference type="NCBIfam" id="NF005155">
    <property type="entry name" value="PRK06635.1-4"/>
    <property type="match status" value="1"/>
</dbReference>
<dbReference type="SUPFAM" id="SSF53633">
    <property type="entry name" value="Carbamate kinase-like"/>
    <property type="match status" value="1"/>
</dbReference>
<protein>
    <recommendedName>
        <fullName evidence="7 16">Aspartokinase</fullName>
        <ecNumber evidence="6 16">2.7.2.4</ecNumber>
    </recommendedName>
</protein>
<evidence type="ECO:0000256" key="8">
    <source>
        <dbReference type="ARBA" id="ARBA00022605"/>
    </source>
</evidence>
<evidence type="ECO:0000256" key="11">
    <source>
        <dbReference type="ARBA" id="ARBA00022777"/>
    </source>
</evidence>
<evidence type="ECO:0000256" key="9">
    <source>
        <dbReference type="ARBA" id="ARBA00022679"/>
    </source>
</evidence>
<sequence>MATAPSIAQRPLAGRRPVRVLKFGGTSMGTTPERLARIASIVADAYRHGGVVVVVSARGDSTDRLIDEARTASATPPRRELDQLLATGEARSAALLAMALHEVGVPAVSLLGAQAGFTVSGRHADGRIRGIDTVRVRQVLARGEVAVVAGFQGLNAAGDVTTLGRGGSDTSAVALAVALGAADCEIYTDVDGIYSADPRLVPDAQLIPAVRNSVMSEMANAGARVLHTRSVELAGRAGVDIHVRSAFNHRQGTTVVSDPEGADPDMLEAEDRVVAVSHEPGNARITICAASPDAPALGTEVLALLADASVPVDVMTRFTDRSGRHGWDFTVPATAADTVTSLLTTLPGSVAVDPSVAKVSVVGTGLMSDPHTMGRMLNALLATGIDPMSLATSQSRISATVAERDCPRAVAVLHEEFLPAPALHEAMRPAAVAVGSRA</sequence>
<evidence type="ECO:0000256" key="1">
    <source>
        <dbReference type="ARBA" id="ARBA00002843"/>
    </source>
</evidence>
<dbReference type="PIRSF" id="PIRSF000726">
    <property type="entry name" value="Asp_kin"/>
    <property type="match status" value="1"/>
</dbReference>
<dbReference type="InterPro" id="IPR001341">
    <property type="entry name" value="Asp_kinase"/>
</dbReference>
<dbReference type="NCBIfam" id="TIGR00657">
    <property type="entry name" value="asp_kinases"/>
    <property type="match status" value="1"/>
</dbReference>
<dbReference type="PANTHER" id="PTHR21499:SF3">
    <property type="entry name" value="ASPARTOKINASE"/>
    <property type="match status" value="1"/>
</dbReference>